<dbReference type="InterPro" id="IPR008969">
    <property type="entry name" value="CarboxyPept-like_regulatory"/>
</dbReference>
<evidence type="ECO:0000313" key="4">
    <source>
        <dbReference type="Proteomes" id="UP000663090"/>
    </source>
</evidence>
<dbReference type="SUPFAM" id="SSF49464">
    <property type="entry name" value="Carboxypeptidase regulatory domain-like"/>
    <property type="match status" value="4"/>
</dbReference>
<reference evidence="3 4" key="1">
    <citation type="submission" date="2021-02" db="EMBL/GenBank/DDBJ databases">
        <title>De Novo genome assembly of isolated myxobacteria.</title>
        <authorList>
            <person name="Stevens D.C."/>
        </authorList>
    </citation>
    <scope>NUCLEOTIDE SEQUENCE [LARGE SCALE GENOMIC DNA]</scope>
    <source>
        <strain evidence="3 4">SCHIC003</strain>
    </source>
</reference>
<dbReference type="PANTHER" id="PTHR23303:SF14">
    <property type="entry name" value="BOS COMPLEX SUBUNIT NOMO1-RELATED"/>
    <property type="match status" value="1"/>
</dbReference>
<feature type="region of interest" description="Disordered" evidence="2">
    <location>
        <begin position="30"/>
        <end position="51"/>
    </location>
</feature>
<evidence type="ECO:0000256" key="1">
    <source>
        <dbReference type="ARBA" id="ARBA00022729"/>
    </source>
</evidence>
<dbReference type="EMBL" id="CP071091">
    <property type="protein sequence ID" value="QSQ11831.1"/>
    <property type="molecule type" value="Genomic_DNA"/>
</dbReference>
<accession>A0ABX7MZG9</accession>
<dbReference type="SUPFAM" id="SSF49452">
    <property type="entry name" value="Starch-binding domain-like"/>
    <property type="match status" value="2"/>
</dbReference>
<evidence type="ECO:0000313" key="3">
    <source>
        <dbReference type="EMBL" id="QSQ11831.1"/>
    </source>
</evidence>
<dbReference type="PANTHER" id="PTHR23303">
    <property type="entry name" value="CARBOXYPEPTIDASE REGULATORY REGION-CONTAINING"/>
    <property type="match status" value="1"/>
</dbReference>
<evidence type="ECO:0000256" key="2">
    <source>
        <dbReference type="SAM" id="MobiDB-lite"/>
    </source>
</evidence>
<gene>
    <name evidence="3" type="ORF">JY572_25995</name>
</gene>
<dbReference type="Pfam" id="PF13620">
    <property type="entry name" value="CarboxypepD_reg"/>
    <property type="match status" value="2"/>
</dbReference>
<protein>
    <submittedName>
        <fullName evidence="3">Carboxypeptidase regulatory-like domain-containing protein</fullName>
    </submittedName>
</protein>
<dbReference type="RefSeq" id="WP_206713570.1">
    <property type="nucleotide sequence ID" value="NZ_CP071091.1"/>
</dbReference>
<dbReference type="Gene3D" id="2.60.40.1120">
    <property type="entry name" value="Carboxypeptidase-like, regulatory domain"/>
    <property type="match status" value="5"/>
</dbReference>
<name>A0ABX7MZG9_9BACT</name>
<keyword evidence="1" id="KW-0732">Signal</keyword>
<dbReference type="Proteomes" id="UP000663090">
    <property type="component" value="Chromosome"/>
</dbReference>
<proteinExistence type="predicted"/>
<dbReference type="InterPro" id="IPR013784">
    <property type="entry name" value="Carb-bd-like_fold"/>
</dbReference>
<keyword evidence="4" id="KW-1185">Reference proteome</keyword>
<organism evidence="3 4">
    <name type="scientific">Myxococcus landrumensis</name>
    <dbReference type="NCBI Taxonomy" id="2813577"/>
    <lineage>
        <taxon>Bacteria</taxon>
        <taxon>Pseudomonadati</taxon>
        <taxon>Myxococcota</taxon>
        <taxon>Myxococcia</taxon>
        <taxon>Myxococcales</taxon>
        <taxon>Cystobacterineae</taxon>
        <taxon>Myxococcaceae</taxon>
        <taxon>Myxococcus</taxon>
    </lineage>
</organism>
<dbReference type="InterPro" id="IPR051417">
    <property type="entry name" value="SDr/BOS_complex"/>
</dbReference>
<sequence length="983" mass="105187">MRVWIVGTVIAGALVLLLWQVLGAPSSPPMGGTASAPRLASSGAVPRTSAPTRAHANGLSIRGTVVDAWGKGVAGAHVSASSPEAGQTLSEIPCPDEALPPWEVVTGETPLRRKLAWCLPQSQDIVLAMLLAREGEATVSAEAVSDKDGMFVLEGLPEGPQALLALSARGTAMRRGVPAGSQGVALTLESPRYLKGRALGDEEPLSGASVMVVGREYTRFFDGATTDDGRFQVGPLPPGSYLVLISKEGWIPALEELPLGVEDAEVKLRRRHRLSGQVVANGVPVPSVEVLAASASALTGAPPLRTTSDEQGRFSFELGTGHHTLTAEQDGRYALAQVKLPVSPPSNVLLKLGEALHAEGTVFNDAGGTVAGAKVSLERPGHGGKELSVVTDANGRYRVGPLQPARWTFVLQAEGHLDMLEGEVLEVKPGMRPLDFMMKRAASITGRVLDPAGRPVPGLHLELERDTPEEPVEYELQEGTFSGRDGRFVLDASEPGEYRVLIREDHFLPARIAVKAPSTGVDITLSEGASVEGTLTDARGLPLPGFYMSVIPLAEEGSDPANRMEATTTDAQGRFHRKGLTPGRYRVLAERETDSVDQAVWTDVEVTKDTVVKVALRRPEEHALEGVVVDVEGKPVERVGVRATSVEAPGRLETSCFRKDIVGVLTDAHGRFILQGLTQGRHTLNAMRVGHTFLPERSSGGTAGANGLEVSEETRQVRLVVKRHSHVRGRLIGPDGAPLRDIVINENPVKTREDGSFSIPNHGQPTTAPFFFTAKKLPTVTRMVQGGWESPDVDLGDIQMETGRYIIGQVLSASSGQPVGGLHVLVNVEGVIPDEERMAPLASTAVNSEGRFILGPLEPRPLTLEFRDRQTRFRTLHLKVDETEREVTARLTPRIRVTATAKDLKGRPVEGRVISVSAGTQKSFPMTDGVALVDGLDTGTHELLLHPHPRSQERGEFAPVRLVVPAEGGDMAVVFQPVEPTAR</sequence>